<accession>A0ABS4GGL5</accession>
<dbReference type="EMBL" id="JAGGKS010000007">
    <property type="protein sequence ID" value="MBP1926520.1"/>
    <property type="molecule type" value="Genomic_DNA"/>
</dbReference>
<protein>
    <submittedName>
        <fullName evidence="2">Uncharacterized protein</fullName>
    </submittedName>
</protein>
<dbReference type="RefSeq" id="WP_209512258.1">
    <property type="nucleotide sequence ID" value="NZ_JAGGKS010000007.1"/>
</dbReference>
<gene>
    <name evidence="2" type="ORF">J2Z76_002389</name>
</gene>
<reference evidence="2 3" key="1">
    <citation type="submission" date="2021-03" db="EMBL/GenBank/DDBJ databases">
        <title>Genomic Encyclopedia of Type Strains, Phase IV (KMG-IV): sequencing the most valuable type-strain genomes for metagenomic binning, comparative biology and taxonomic classification.</title>
        <authorList>
            <person name="Goeker M."/>
        </authorList>
    </citation>
    <scope>NUCLEOTIDE SEQUENCE [LARGE SCALE GENOMIC DNA]</scope>
    <source>
        <strain evidence="2 3">DSM 24004</strain>
    </source>
</reference>
<keyword evidence="1" id="KW-0812">Transmembrane</keyword>
<comment type="caution">
    <text evidence="2">The sequence shown here is derived from an EMBL/GenBank/DDBJ whole genome shotgun (WGS) entry which is preliminary data.</text>
</comment>
<proteinExistence type="predicted"/>
<evidence type="ECO:0000313" key="3">
    <source>
        <dbReference type="Proteomes" id="UP001519342"/>
    </source>
</evidence>
<evidence type="ECO:0000313" key="2">
    <source>
        <dbReference type="EMBL" id="MBP1926520.1"/>
    </source>
</evidence>
<name>A0ABS4GGL5_9FIRM</name>
<keyword evidence="1" id="KW-0472">Membrane</keyword>
<dbReference type="Proteomes" id="UP001519342">
    <property type="component" value="Unassembled WGS sequence"/>
</dbReference>
<keyword evidence="1" id="KW-1133">Transmembrane helix</keyword>
<keyword evidence="3" id="KW-1185">Reference proteome</keyword>
<evidence type="ECO:0000256" key="1">
    <source>
        <dbReference type="SAM" id="Phobius"/>
    </source>
</evidence>
<organism evidence="2 3">
    <name type="scientific">Sedimentibacter acidaminivorans</name>
    <dbReference type="NCBI Taxonomy" id="913099"/>
    <lineage>
        <taxon>Bacteria</taxon>
        <taxon>Bacillati</taxon>
        <taxon>Bacillota</taxon>
        <taxon>Tissierellia</taxon>
        <taxon>Sedimentibacter</taxon>
    </lineage>
</organism>
<feature type="transmembrane region" description="Helical" evidence="1">
    <location>
        <begin position="10"/>
        <end position="26"/>
    </location>
</feature>
<sequence>MGRAKKSKRFIFYLIIIILFLAYKIINVRDYLPLNLDYATIKIETPDANNPTKKLLTYKTQAINKSKETVKLKYHFTKDKDAENWYPYYNIIPDEYVSETVILNPDEIKEYITQLTVKSNDERLITSLLSEVKVQYEIIQ</sequence>